<accession>A0AAQ3RIF7</accession>
<sequence length="281" mass="31839">MGETKEVQHSPETFFTIHMADPQEVHLSKIVRLVILQLFGQVLPCFPPFGLVTPYCPPFGLVTPYCPPFGSVAPLCLPFGLTLPRFVHSSAFTAFTVNTVRPHFPPTFLFLLITSHLIPYHYHIPSATLLGRLYYEKGGKSKWIGTLVQLGGFPILLPYYFITESKILTSNNSIHPNQPSATMLAFSYRSGYGLWFSLTQLVFKKVIKRETLKVIMDMIRYTFLVGTCAIIVGHFASGEWHGLKNEMKEYETGKASYVLNEPHFHSHILATLYNWLFGGYQ</sequence>
<dbReference type="GO" id="GO:0005345">
    <property type="term" value="F:purine nucleobase transmembrane transporter activity"/>
    <property type="evidence" value="ECO:0007669"/>
    <property type="project" value="UniProtKB-ARBA"/>
</dbReference>
<name>A0AAQ3RIF7_VIGMU</name>
<dbReference type="PANTHER" id="PTHR31376:SF17">
    <property type="entry name" value="PURINE PERMEASE 21-RELATED"/>
    <property type="match status" value="1"/>
</dbReference>
<keyword evidence="8" id="KW-1185">Reference proteome</keyword>
<dbReference type="GO" id="GO:0016020">
    <property type="term" value="C:membrane"/>
    <property type="evidence" value="ECO:0007669"/>
    <property type="project" value="UniProtKB-SubCell"/>
</dbReference>
<organism evidence="7 8">
    <name type="scientific">Vigna mungo</name>
    <name type="common">Black gram</name>
    <name type="synonym">Phaseolus mungo</name>
    <dbReference type="NCBI Taxonomy" id="3915"/>
    <lineage>
        <taxon>Eukaryota</taxon>
        <taxon>Viridiplantae</taxon>
        <taxon>Streptophyta</taxon>
        <taxon>Embryophyta</taxon>
        <taxon>Tracheophyta</taxon>
        <taxon>Spermatophyta</taxon>
        <taxon>Magnoliopsida</taxon>
        <taxon>eudicotyledons</taxon>
        <taxon>Gunneridae</taxon>
        <taxon>Pentapetalae</taxon>
        <taxon>rosids</taxon>
        <taxon>fabids</taxon>
        <taxon>Fabales</taxon>
        <taxon>Fabaceae</taxon>
        <taxon>Papilionoideae</taxon>
        <taxon>50 kb inversion clade</taxon>
        <taxon>NPAAA clade</taxon>
        <taxon>indigoferoid/millettioid clade</taxon>
        <taxon>Phaseoleae</taxon>
        <taxon>Vigna</taxon>
    </lineage>
</organism>
<evidence type="ECO:0000256" key="1">
    <source>
        <dbReference type="ARBA" id="ARBA00004370"/>
    </source>
</evidence>
<evidence type="ECO:0000256" key="3">
    <source>
        <dbReference type="ARBA" id="ARBA00022448"/>
    </source>
</evidence>
<gene>
    <name evidence="7" type="ORF">V8G54_032985</name>
</gene>
<comment type="subcellular location">
    <subcellularLocation>
        <location evidence="1">Membrane</location>
    </subcellularLocation>
</comment>
<dbReference type="EMBL" id="CP144691">
    <property type="protein sequence ID" value="WVY93897.1"/>
    <property type="molecule type" value="Genomic_DNA"/>
</dbReference>
<keyword evidence="4" id="KW-0812">Transmembrane</keyword>
<dbReference type="PANTHER" id="PTHR31376">
    <property type="entry name" value="OS09G0467300 PROTEIN-RELATED"/>
    <property type="match status" value="1"/>
</dbReference>
<reference evidence="7 8" key="1">
    <citation type="journal article" date="2023" name="Life. Sci Alliance">
        <title>Evolutionary insights into 3D genome organization and epigenetic landscape of Vigna mungo.</title>
        <authorList>
            <person name="Junaid A."/>
            <person name="Singh B."/>
            <person name="Bhatia S."/>
        </authorList>
    </citation>
    <scope>NUCLEOTIDE SEQUENCE [LARGE SCALE GENOMIC DNA]</scope>
    <source>
        <strain evidence="7">Urdbean</strain>
    </source>
</reference>
<dbReference type="Proteomes" id="UP001374535">
    <property type="component" value="Chromosome 10"/>
</dbReference>
<evidence type="ECO:0000313" key="7">
    <source>
        <dbReference type="EMBL" id="WVY93897.1"/>
    </source>
</evidence>
<dbReference type="AlphaFoldDB" id="A0AAQ3RIF7"/>
<evidence type="ECO:0000256" key="6">
    <source>
        <dbReference type="ARBA" id="ARBA00023136"/>
    </source>
</evidence>
<proteinExistence type="inferred from homology"/>
<dbReference type="GO" id="GO:0015211">
    <property type="term" value="F:purine nucleoside transmembrane transporter activity"/>
    <property type="evidence" value="ECO:0007669"/>
    <property type="project" value="InterPro"/>
</dbReference>
<comment type="similarity">
    <text evidence="2">Belongs to the purine permeases (TC 2.A.7.14) family.</text>
</comment>
<keyword evidence="6" id="KW-0472">Membrane</keyword>
<dbReference type="Pfam" id="PF16913">
    <property type="entry name" value="PUNUT"/>
    <property type="match status" value="2"/>
</dbReference>
<evidence type="ECO:0000313" key="8">
    <source>
        <dbReference type="Proteomes" id="UP001374535"/>
    </source>
</evidence>
<evidence type="ECO:0000256" key="5">
    <source>
        <dbReference type="ARBA" id="ARBA00022989"/>
    </source>
</evidence>
<keyword evidence="3" id="KW-0813">Transport</keyword>
<evidence type="ECO:0000256" key="2">
    <source>
        <dbReference type="ARBA" id="ARBA00006213"/>
    </source>
</evidence>
<evidence type="ECO:0000256" key="4">
    <source>
        <dbReference type="ARBA" id="ARBA00022692"/>
    </source>
</evidence>
<dbReference type="InterPro" id="IPR030182">
    <property type="entry name" value="PUP_plant"/>
</dbReference>
<protein>
    <submittedName>
        <fullName evidence="7">Uncharacterized protein</fullName>
    </submittedName>
</protein>
<keyword evidence="5" id="KW-1133">Transmembrane helix</keyword>